<dbReference type="EMBL" id="BAABAB010000015">
    <property type="protein sequence ID" value="GAA3619088.1"/>
    <property type="molecule type" value="Genomic_DNA"/>
</dbReference>
<dbReference type="InterPro" id="IPR001958">
    <property type="entry name" value="Tet-R_TetA/multi-R_MdtG-like"/>
</dbReference>
<dbReference type="Pfam" id="PF07690">
    <property type="entry name" value="MFS_1"/>
    <property type="match status" value="1"/>
</dbReference>
<evidence type="ECO:0000256" key="5">
    <source>
        <dbReference type="ARBA" id="ARBA00022989"/>
    </source>
</evidence>
<dbReference type="Gene3D" id="1.10.10.10">
    <property type="entry name" value="Winged helix-like DNA-binding domain superfamily/Winged helix DNA-binding domain"/>
    <property type="match status" value="1"/>
</dbReference>
<dbReference type="CDD" id="cd17502">
    <property type="entry name" value="MFS_Azr1_MDR_like"/>
    <property type="match status" value="1"/>
</dbReference>
<dbReference type="PANTHER" id="PTHR23501:SF197">
    <property type="entry name" value="COMD"/>
    <property type="match status" value="1"/>
</dbReference>
<comment type="subcellular location">
    <subcellularLocation>
        <location evidence="1">Cell membrane</location>
        <topology evidence="1">Multi-pass membrane protein</topology>
    </subcellularLocation>
</comment>
<evidence type="ECO:0000259" key="8">
    <source>
        <dbReference type="PROSITE" id="PS50850"/>
    </source>
</evidence>
<dbReference type="InterPro" id="IPR020846">
    <property type="entry name" value="MFS_dom"/>
</dbReference>
<protein>
    <submittedName>
        <fullName evidence="9">MDR family MFS transporter</fullName>
    </submittedName>
</protein>
<evidence type="ECO:0000256" key="4">
    <source>
        <dbReference type="ARBA" id="ARBA00022692"/>
    </source>
</evidence>
<dbReference type="Proteomes" id="UP001501490">
    <property type="component" value="Unassembled WGS sequence"/>
</dbReference>
<feature type="transmembrane region" description="Helical" evidence="7">
    <location>
        <begin position="21"/>
        <end position="44"/>
    </location>
</feature>
<feature type="transmembrane region" description="Helical" evidence="7">
    <location>
        <begin position="56"/>
        <end position="74"/>
    </location>
</feature>
<keyword evidence="5 7" id="KW-1133">Transmembrane helix</keyword>
<comment type="caution">
    <text evidence="9">The sequence shown here is derived from an EMBL/GenBank/DDBJ whole genome shotgun (WGS) entry which is preliminary data.</text>
</comment>
<reference evidence="10" key="1">
    <citation type="journal article" date="2019" name="Int. J. Syst. Evol. Microbiol.">
        <title>The Global Catalogue of Microorganisms (GCM) 10K type strain sequencing project: providing services to taxonomists for standard genome sequencing and annotation.</title>
        <authorList>
            <consortium name="The Broad Institute Genomics Platform"/>
            <consortium name="The Broad Institute Genome Sequencing Center for Infectious Disease"/>
            <person name="Wu L."/>
            <person name="Ma J."/>
        </authorList>
    </citation>
    <scope>NUCLEOTIDE SEQUENCE [LARGE SCALE GENOMIC DNA]</scope>
    <source>
        <strain evidence="10">JCM 16929</strain>
    </source>
</reference>
<feature type="transmembrane region" description="Helical" evidence="7">
    <location>
        <begin position="86"/>
        <end position="106"/>
    </location>
</feature>
<dbReference type="PRINTS" id="PR01035">
    <property type="entry name" value="TCRTETA"/>
</dbReference>
<keyword evidence="6 7" id="KW-0472">Membrane</keyword>
<dbReference type="InterPro" id="IPR004638">
    <property type="entry name" value="EmrB-like"/>
</dbReference>
<sequence length="679" mass="70541">MAADTVAVAAPAALTRRRINIIFATVLLGMLLSALDQTIVSTALPTIVGDLGGGDHLTWVVSAYMLADTIATVLAGKFGDLFGRKLVFQVSAGAFVLASAACGLSESMGWLIAWRAVQGVGAGGLAVTATALIADVIPLRERGKYQGALGAVFGVTTVLGPLLGGLFTDHLSWRWAFYVNLPIGIAVIALASSTIPALGARSRPVIDYLGIAFVGLGAAGVTLGLSWGGTQYAWTSPVIVGLFAGSLVCFAIFVWVESRAVDPILPLRLFRGSVFSVSVVLAFIVGFAMLGAMTFLPTYLQYVKGVSATSSGLQTLPMVVGLLLTSIASGTVVGRTGRYKAFPIAGSLLMALGLYLLSRLGADTGFWIQAVSMFVLGLGIGLCMQVLTIIVQNTAAYRDLGVATSGVTFFRTLGSSFGAAVFGTVYANVLKGRLPAAIAEAGLDPAAAAGITPQALHALPAAQSGPIIAAYAHAIHVVFLAAVPVALVAFVLALFLKEVPLRDSSRAGAADLGDGFGMPEDSDSEHRLERAIVGVLRRKPRSALDAVRAAGGLTDDAADNWVIGQVYVRTRAGGSTDLATIARRFAVPPAVLAPAFRATRETGLISGDDARLELTDAGREHVRRFVAALTEWLAGELSDWGETDDGELRAALGRLAQRFVDADPDSDAGRRRAEALFGG</sequence>
<dbReference type="InterPro" id="IPR036388">
    <property type="entry name" value="WH-like_DNA-bd_sf"/>
</dbReference>
<feature type="transmembrane region" description="Helical" evidence="7">
    <location>
        <begin position="205"/>
        <end position="228"/>
    </location>
</feature>
<evidence type="ECO:0000256" key="3">
    <source>
        <dbReference type="ARBA" id="ARBA00022475"/>
    </source>
</evidence>
<feature type="transmembrane region" description="Helical" evidence="7">
    <location>
        <begin position="175"/>
        <end position="198"/>
    </location>
</feature>
<feature type="transmembrane region" description="Helical" evidence="7">
    <location>
        <begin position="234"/>
        <end position="256"/>
    </location>
</feature>
<dbReference type="RefSeq" id="WP_344804294.1">
    <property type="nucleotide sequence ID" value="NZ_BAABAB010000015.1"/>
</dbReference>
<dbReference type="PROSITE" id="PS50850">
    <property type="entry name" value="MFS"/>
    <property type="match status" value="1"/>
</dbReference>
<feature type="transmembrane region" description="Helical" evidence="7">
    <location>
        <begin position="474"/>
        <end position="496"/>
    </location>
</feature>
<feature type="transmembrane region" description="Helical" evidence="7">
    <location>
        <begin position="341"/>
        <end position="360"/>
    </location>
</feature>
<evidence type="ECO:0000313" key="10">
    <source>
        <dbReference type="Proteomes" id="UP001501490"/>
    </source>
</evidence>
<feature type="transmembrane region" description="Helical" evidence="7">
    <location>
        <begin position="112"/>
        <end position="133"/>
    </location>
</feature>
<feature type="transmembrane region" description="Helical" evidence="7">
    <location>
        <begin position="402"/>
        <end position="426"/>
    </location>
</feature>
<feature type="transmembrane region" description="Helical" evidence="7">
    <location>
        <begin position="316"/>
        <end position="334"/>
    </location>
</feature>
<feature type="domain" description="Major facilitator superfamily (MFS) profile" evidence="8">
    <location>
        <begin position="22"/>
        <end position="501"/>
    </location>
</feature>
<proteinExistence type="predicted"/>
<feature type="transmembrane region" description="Helical" evidence="7">
    <location>
        <begin position="366"/>
        <end position="390"/>
    </location>
</feature>
<keyword evidence="4 7" id="KW-0812">Transmembrane</keyword>
<evidence type="ECO:0000256" key="2">
    <source>
        <dbReference type="ARBA" id="ARBA00022448"/>
    </source>
</evidence>
<feature type="transmembrane region" description="Helical" evidence="7">
    <location>
        <begin position="277"/>
        <end position="296"/>
    </location>
</feature>
<keyword evidence="2" id="KW-0813">Transport</keyword>
<evidence type="ECO:0000256" key="7">
    <source>
        <dbReference type="SAM" id="Phobius"/>
    </source>
</evidence>
<dbReference type="NCBIfam" id="TIGR00711">
    <property type="entry name" value="efflux_EmrB"/>
    <property type="match status" value="1"/>
</dbReference>
<gene>
    <name evidence="9" type="ORF">GCM10022236_21690</name>
</gene>
<organism evidence="9 10">
    <name type="scientific">Microlunatus ginsengisoli</name>
    <dbReference type="NCBI Taxonomy" id="363863"/>
    <lineage>
        <taxon>Bacteria</taxon>
        <taxon>Bacillati</taxon>
        <taxon>Actinomycetota</taxon>
        <taxon>Actinomycetes</taxon>
        <taxon>Propionibacteriales</taxon>
        <taxon>Propionibacteriaceae</taxon>
        <taxon>Microlunatus</taxon>
    </lineage>
</organism>
<dbReference type="Gene3D" id="1.20.1250.20">
    <property type="entry name" value="MFS general substrate transporter like domains"/>
    <property type="match status" value="1"/>
</dbReference>
<keyword evidence="3" id="KW-1003">Cell membrane</keyword>
<name>A0ABP6ZUI6_9ACTN</name>
<evidence type="ECO:0000256" key="1">
    <source>
        <dbReference type="ARBA" id="ARBA00004651"/>
    </source>
</evidence>
<dbReference type="SUPFAM" id="SSF103473">
    <property type="entry name" value="MFS general substrate transporter"/>
    <property type="match status" value="1"/>
</dbReference>
<accession>A0ABP6ZUI6</accession>
<keyword evidence="10" id="KW-1185">Reference proteome</keyword>
<dbReference type="Gene3D" id="1.20.1720.10">
    <property type="entry name" value="Multidrug resistance protein D"/>
    <property type="match status" value="1"/>
</dbReference>
<dbReference type="InterPro" id="IPR036259">
    <property type="entry name" value="MFS_trans_sf"/>
</dbReference>
<dbReference type="InterPro" id="IPR011701">
    <property type="entry name" value="MFS"/>
</dbReference>
<evidence type="ECO:0000256" key="6">
    <source>
        <dbReference type="ARBA" id="ARBA00023136"/>
    </source>
</evidence>
<feature type="transmembrane region" description="Helical" evidence="7">
    <location>
        <begin position="145"/>
        <end position="163"/>
    </location>
</feature>
<evidence type="ECO:0000313" key="9">
    <source>
        <dbReference type="EMBL" id="GAA3619088.1"/>
    </source>
</evidence>
<dbReference type="PANTHER" id="PTHR23501">
    <property type="entry name" value="MAJOR FACILITATOR SUPERFAMILY"/>
    <property type="match status" value="1"/>
</dbReference>